<dbReference type="SUPFAM" id="SSF46785">
    <property type="entry name" value="Winged helix' DNA-binding domain"/>
    <property type="match status" value="1"/>
</dbReference>
<protein>
    <submittedName>
        <fullName evidence="7">Transcriptional regulator, GntR family</fullName>
    </submittedName>
</protein>
<accession>Q2J007</accession>
<dbReference type="InterPro" id="IPR051446">
    <property type="entry name" value="HTH_trans_reg/aminotransferase"/>
</dbReference>
<dbReference type="Pfam" id="PF00392">
    <property type="entry name" value="GntR"/>
    <property type="match status" value="1"/>
</dbReference>
<dbReference type="RefSeq" id="WP_011440391.1">
    <property type="nucleotide sequence ID" value="NC_007778.1"/>
</dbReference>
<evidence type="ECO:0000256" key="3">
    <source>
        <dbReference type="ARBA" id="ARBA00023015"/>
    </source>
</evidence>
<dbReference type="PANTHER" id="PTHR46577">
    <property type="entry name" value="HTH-TYPE TRANSCRIPTIONAL REGULATORY PROTEIN GABR"/>
    <property type="match status" value="1"/>
</dbReference>
<gene>
    <name evidence="7" type="ordered locus">RPB_1493</name>
</gene>
<dbReference type="SMART" id="SM00345">
    <property type="entry name" value="HTH_GNTR"/>
    <property type="match status" value="1"/>
</dbReference>
<keyword evidence="5" id="KW-0804">Transcription</keyword>
<dbReference type="GO" id="GO:0003700">
    <property type="term" value="F:DNA-binding transcription factor activity"/>
    <property type="evidence" value="ECO:0007669"/>
    <property type="project" value="InterPro"/>
</dbReference>
<dbReference type="Gene3D" id="1.10.10.10">
    <property type="entry name" value="Winged helix-like DNA-binding domain superfamily/Winged helix DNA-binding domain"/>
    <property type="match status" value="1"/>
</dbReference>
<keyword evidence="3" id="KW-0805">Transcription regulation</keyword>
<evidence type="ECO:0000256" key="5">
    <source>
        <dbReference type="ARBA" id="ARBA00023163"/>
    </source>
</evidence>
<evidence type="ECO:0000256" key="4">
    <source>
        <dbReference type="ARBA" id="ARBA00023125"/>
    </source>
</evidence>
<dbReference type="GO" id="GO:0003677">
    <property type="term" value="F:DNA binding"/>
    <property type="evidence" value="ECO:0007669"/>
    <property type="project" value="UniProtKB-KW"/>
</dbReference>
<dbReference type="InterPro" id="IPR036390">
    <property type="entry name" value="WH_DNA-bd_sf"/>
</dbReference>
<evidence type="ECO:0000256" key="1">
    <source>
        <dbReference type="ARBA" id="ARBA00005384"/>
    </source>
</evidence>
<dbReference type="AlphaFoldDB" id="Q2J007"/>
<dbReference type="KEGG" id="rpb:RPB_1493"/>
<feature type="domain" description="HTH gntR-type" evidence="6">
    <location>
        <begin position="22"/>
        <end position="90"/>
    </location>
</feature>
<dbReference type="eggNOG" id="COG1167">
    <property type="taxonomic scope" value="Bacteria"/>
</dbReference>
<dbReference type="CDD" id="cd07377">
    <property type="entry name" value="WHTH_GntR"/>
    <property type="match status" value="1"/>
</dbReference>
<organism evidence="7 8">
    <name type="scientific">Rhodopseudomonas palustris (strain HaA2)</name>
    <dbReference type="NCBI Taxonomy" id="316058"/>
    <lineage>
        <taxon>Bacteria</taxon>
        <taxon>Pseudomonadati</taxon>
        <taxon>Pseudomonadota</taxon>
        <taxon>Alphaproteobacteria</taxon>
        <taxon>Hyphomicrobiales</taxon>
        <taxon>Nitrobacteraceae</taxon>
        <taxon>Rhodopseudomonas</taxon>
    </lineage>
</organism>
<dbReference type="PROSITE" id="PS50949">
    <property type="entry name" value="HTH_GNTR"/>
    <property type="match status" value="1"/>
</dbReference>
<dbReference type="GO" id="GO:0030170">
    <property type="term" value="F:pyridoxal phosphate binding"/>
    <property type="evidence" value="ECO:0007669"/>
    <property type="project" value="InterPro"/>
</dbReference>
<dbReference type="SUPFAM" id="SSF53383">
    <property type="entry name" value="PLP-dependent transferases"/>
    <property type="match status" value="1"/>
</dbReference>
<dbReference type="HOGENOM" id="CLU_017584_0_1_5"/>
<dbReference type="Gene3D" id="3.40.640.10">
    <property type="entry name" value="Type I PLP-dependent aspartate aminotransferase-like (Major domain)"/>
    <property type="match status" value="1"/>
</dbReference>
<dbReference type="STRING" id="316058.RPB_1493"/>
<reference evidence="7 8" key="1">
    <citation type="submission" date="2006-01" db="EMBL/GenBank/DDBJ databases">
        <title>Complete sequence of Rhodopseudomonas palustris HaA2.</title>
        <authorList>
            <consortium name="US DOE Joint Genome Institute"/>
            <person name="Copeland A."/>
            <person name="Lucas S."/>
            <person name="Lapidus A."/>
            <person name="Barry K."/>
            <person name="Detter J.C."/>
            <person name="Glavina T."/>
            <person name="Hammon N."/>
            <person name="Israni S."/>
            <person name="Pitluck S."/>
            <person name="Chain P."/>
            <person name="Malfatti S."/>
            <person name="Shin M."/>
            <person name="Vergez L."/>
            <person name="Schmutz J."/>
            <person name="Larimer F."/>
            <person name="Land M."/>
            <person name="Hauser L."/>
            <person name="Pelletier D.A."/>
            <person name="Kyrpides N."/>
            <person name="Anderson I."/>
            <person name="Oda Y."/>
            <person name="Harwood C.S."/>
            <person name="Richardson P."/>
        </authorList>
    </citation>
    <scope>NUCLEOTIDE SEQUENCE [LARGE SCALE GENOMIC DNA]</scope>
    <source>
        <strain evidence="7 8">HaA2</strain>
    </source>
</reference>
<dbReference type="PANTHER" id="PTHR46577:SF1">
    <property type="entry name" value="HTH-TYPE TRANSCRIPTIONAL REGULATORY PROTEIN GABR"/>
    <property type="match status" value="1"/>
</dbReference>
<dbReference type="InterPro" id="IPR004839">
    <property type="entry name" value="Aminotransferase_I/II_large"/>
</dbReference>
<evidence type="ECO:0000259" key="6">
    <source>
        <dbReference type="PROSITE" id="PS50949"/>
    </source>
</evidence>
<dbReference type="OrthoDB" id="9808770at2"/>
<dbReference type="EMBL" id="CP000250">
    <property type="protein sequence ID" value="ABD06203.1"/>
    <property type="molecule type" value="Genomic_DNA"/>
</dbReference>
<proteinExistence type="inferred from homology"/>
<keyword evidence="4" id="KW-0238">DNA-binding</keyword>
<sequence>MQSDEDRLMWKELLGRSAKEGVQLQAQLRNAFVDAIVDGNLPAGRRVPSSRELAALAGVSRTTASLVLEKLAADSFLEARPRDGFYVSSALKRRQVTFGRAVGNADQPDWAARLVHAEVGYPWQERPRGWESCKYRFVYGEVNAQTFPFTDWRDASRSALTSPAIQHWGQDSGGEDSRPLIEQIINKILPRRGIAAAADQVMLTLGTQHGLYLIAQTLLGPGLKVGVEEPGYMDARFIFLRSGADLLSIPIDAFGMTIDKRSLDCNYLYCTPSHQAPTGVTMSTERRLSLLNQAIVQDQIIIEDDYEPELKYDGAAAAALKAMDRSGRVIYLSSLSKLVCPGLRIGYLVGPETLIAELKSLRRLMLRQLPGNNLASAAQFIRQGHYDRLMTEMRRSLETKAKLIVDTLRRELPIAEYEAPTGGSAIWMRIPGCRSPSKLRAACFDAGVLIDPVEPYFALAPKETWVRLNFASMPRQLVEAGTVAFARTVSKLIRSGG</sequence>
<keyword evidence="2" id="KW-0663">Pyridoxal phosphate</keyword>
<keyword evidence="8" id="KW-1185">Reference proteome</keyword>
<evidence type="ECO:0000313" key="8">
    <source>
        <dbReference type="Proteomes" id="UP000008809"/>
    </source>
</evidence>
<dbReference type="InterPro" id="IPR015421">
    <property type="entry name" value="PyrdxlP-dep_Trfase_major"/>
</dbReference>
<dbReference type="InterPro" id="IPR015424">
    <property type="entry name" value="PyrdxlP-dep_Trfase"/>
</dbReference>
<dbReference type="Pfam" id="PF00155">
    <property type="entry name" value="Aminotran_1_2"/>
    <property type="match status" value="1"/>
</dbReference>
<dbReference type="CDD" id="cd00609">
    <property type="entry name" value="AAT_like"/>
    <property type="match status" value="1"/>
</dbReference>
<dbReference type="InterPro" id="IPR000524">
    <property type="entry name" value="Tscrpt_reg_HTH_GntR"/>
</dbReference>
<comment type="similarity">
    <text evidence="1">In the C-terminal section; belongs to the class-I pyridoxal-phosphate-dependent aminotransferase family.</text>
</comment>
<dbReference type="InterPro" id="IPR036388">
    <property type="entry name" value="WH-like_DNA-bd_sf"/>
</dbReference>
<evidence type="ECO:0000313" key="7">
    <source>
        <dbReference type="EMBL" id="ABD06203.1"/>
    </source>
</evidence>
<evidence type="ECO:0000256" key="2">
    <source>
        <dbReference type="ARBA" id="ARBA00022898"/>
    </source>
</evidence>
<dbReference type="Proteomes" id="UP000008809">
    <property type="component" value="Chromosome"/>
</dbReference>
<name>Q2J007_RHOP2</name>